<keyword evidence="3" id="KW-1185">Reference proteome</keyword>
<dbReference type="Proteomes" id="UP000095767">
    <property type="component" value="Unassembled WGS sequence"/>
</dbReference>
<evidence type="ECO:0000313" key="3">
    <source>
        <dbReference type="Proteomes" id="UP000095767"/>
    </source>
</evidence>
<evidence type="ECO:0000259" key="1">
    <source>
        <dbReference type="Pfam" id="PF25240"/>
    </source>
</evidence>
<proteinExistence type="predicted"/>
<feature type="domain" description="PUB2-4-like N-terminal" evidence="1">
    <location>
        <begin position="20"/>
        <end position="109"/>
    </location>
</feature>
<gene>
    <name evidence="2" type="ORF">BAE44_0008856</name>
</gene>
<comment type="caution">
    <text evidence="2">The sequence shown here is derived from an EMBL/GenBank/DDBJ whole genome shotgun (WGS) entry which is preliminary data.</text>
</comment>
<organism evidence="2 3">
    <name type="scientific">Dichanthelium oligosanthes</name>
    <dbReference type="NCBI Taxonomy" id="888268"/>
    <lineage>
        <taxon>Eukaryota</taxon>
        <taxon>Viridiplantae</taxon>
        <taxon>Streptophyta</taxon>
        <taxon>Embryophyta</taxon>
        <taxon>Tracheophyta</taxon>
        <taxon>Spermatophyta</taxon>
        <taxon>Magnoliopsida</taxon>
        <taxon>Liliopsida</taxon>
        <taxon>Poales</taxon>
        <taxon>Poaceae</taxon>
        <taxon>PACMAD clade</taxon>
        <taxon>Panicoideae</taxon>
        <taxon>Panicodae</taxon>
        <taxon>Paniceae</taxon>
        <taxon>Dichantheliinae</taxon>
        <taxon>Dichanthelium</taxon>
    </lineage>
</organism>
<reference evidence="2 3" key="1">
    <citation type="submission" date="2016-09" db="EMBL/GenBank/DDBJ databases">
        <title>The draft genome of Dichanthelium oligosanthes: A C3 panicoid grass species.</title>
        <authorList>
            <person name="Studer A.J."/>
            <person name="Schnable J.C."/>
            <person name="Brutnell T.P."/>
        </authorList>
    </citation>
    <scope>NUCLEOTIDE SEQUENCE [LARGE SCALE GENOMIC DNA]</scope>
    <source>
        <strain evidence="3">cv. Kellogg 1175</strain>
        <tissue evidence="2">Leaf</tissue>
    </source>
</reference>
<name>A0A1E5VYE2_9POAL</name>
<accession>A0A1E5VYE2</accession>
<protein>
    <recommendedName>
        <fullName evidence="1">PUB2-4-like N-terminal domain-containing protein</fullName>
    </recommendedName>
</protein>
<dbReference type="InterPro" id="IPR057314">
    <property type="entry name" value="PUB2-4-like_N"/>
</dbReference>
<dbReference type="EMBL" id="LWDX02026275">
    <property type="protein sequence ID" value="OEL30124.1"/>
    <property type="molecule type" value="Genomic_DNA"/>
</dbReference>
<sequence>MIIRCSHAKFPNFKRSMGESVPMSIINSISNFRVLFSSNAVETELVKRYGRKIDEMLDLLKMVIDGVLTQITPDDKLLEVLQELDVTINEALKLLGSWDWMMSRIYFVTPLSLPFTTILHITHSS</sequence>
<dbReference type="Pfam" id="PF25240">
    <property type="entry name" value="PUB2_N"/>
    <property type="match status" value="1"/>
</dbReference>
<dbReference type="AlphaFoldDB" id="A0A1E5VYE2"/>
<dbReference type="OrthoDB" id="10565905at2759"/>
<evidence type="ECO:0000313" key="2">
    <source>
        <dbReference type="EMBL" id="OEL30124.1"/>
    </source>
</evidence>
<dbReference type="STRING" id="888268.A0A1E5VYE2"/>